<dbReference type="EMBL" id="CAJVPV010043225">
    <property type="protein sequence ID" value="CAG8765315.1"/>
    <property type="molecule type" value="Genomic_DNA"/>
</dbReference>
<feature type="non-terminal residue" evidence="2">
    <location>
        <position position="384"/>
    </location>
</feature>
<evidence type="ECO:0000256" key="1">
    <source>
        <dbReference type="SAM" id="MobiDB-lite"/>
    </source>
</evidence>
<proteinExistence type="predicted"/>
<feature type="region of interest" description="Disordered" evidence="1">
    <location>
        <begin position="249"/>
        <end position="271"/>
    </location>
</feature>
<evidence type="ECO:0000313" key="3">
    <source>
        <dbReference type="Proteomes" id="UP000789342"/>
    </source>
</evidence>
<keyword evidence="3" id="KW-1185">Reference proteome</keyword>
<dbReference type="PANTHER" id="PTHR39211">
    <property type="entry name" value="CHROMOSOME 7, WHOLE GENOME SHOTGUN SEQUENCE"/>
    <property type="match status" value="1"/>
</dbReference>
<feature type="compositionally biased region" description="Basic and acidic residues" evidence="1">
    <location>
        <begin position="249"/>
        <end position="259"/>
    </location>
</feature>
<sequence length="384" mass="42544">PDCIEILGVTNGGSTDESNQGVIALKQTLESHVDQIVTAVLKPRRIDNFTVGERVFNVNVLNMFNPSNILTLNVKATLTLFELKFDRLIKGELVLPVLYHPYPPSDLPCDAWFTIVNVSDQDVRFEIGVELAPDVQNFVKVEVLSRFSNSPLVGGVSISGHGFIEVRVRAYPIVNIRIPRESSYLTNNDGVTFGKLLVATKQINEDDSVQRDAKNIPIRGFIVESPTFSISPKNILFKTAWSAPEIDGEKCDIDDKESPNHAGGKLASKPEANLQATKDLKDWPAQRDTIVIVNHSDQLPLLFKVQIEGPMELSAKDIINISPLDENGCGTVDANQKCQLEISLVDLTAVVSEDIKIHIFDLQSLLNQKKTVFVSIESDTREHH</sequence>
<dbReference type="Proteomes" id="UP000789342">
    <property type="component" value="Unassembled WGS sequence"/>
</dbReference>
<name>A0A9N9NVV9_9GLOM</name>
<dbReference type="AlphaFoldDB" id="A0A9N9NVV9"/>
<protein>
    <submittedName>
        <fullName evidence="2">8625_t:CDS:1</fullName>
    </submittedName>
</protein>
<feature type="non-terminal residue" evidence="2">
    <location>
        <position position="1"/>
    </location>
</feature>
<reference evidence="2" key="1">
    <citation type="submission" date="2021-06" db="EMBL/GenBank/DDBJ databases">
        <authorList>
            <person name="Kallberg Y."/>
            <person name="Tangrot J."/>
            <person name="Rosling A."/>
        </authorList>
    </citation>
    <scope>NUCLEOTIDE SEQUENCE</scope>
    <source>
        <strain evidence="2">CL551</strain>
    </source>
</reference>
<comment type="caution">
    <text evidence="2">The sequence shown here is derived from an EMBL/GenBank/DDBJ whole genome shotgun (WGS) entry which is preliminary data.</text>
</comment>
<evidence type="ECO:0000313" key="2">
    <source>
        <dbReference type="EMBL" id="CAG8765315.1"/>
    </source>
</evidence>
<organism evidence="2 3">
    <name type="scientific">Acaulospora morrowiae</name>
    <dbReference type="NCBI Taxonomy" id="94023"/>
    <lineage>
        <taxon>Eukaryota</taxon>
        <taxon>Fungi</taxon>
        <taxon>Fungi incertae sedis</taxon>
        <taxon>Mucoromycota</taxon>
        <taxon>Glomeromycotina</taxon>
        <taxon>Glomeromycetes</taxon>
        <taxon>Diversisporales</taxon>
        <taxon>Acaulosporaceae</taxon>
        <taxon>Acaulospora</taxon>
    </lineage>
</organism>
<dbReference type="PANTHER" id="PTHR39211:SF1">
    <property type="entry name" value="ABNORMAL SPINDLE-LIKE MICROCEPHALY-ASSOCIATED PROTEIN ASH DOMAIN-CONTAINING PROTEIN"/>
    <property type="match status" value="1"/>
</dbReference>
<gene>
    <name evidence="2" type="ORF">AMORRO_LOCUS16221</name>
</gene>
<dbReference type="OrthoDB" id="252265at2759"/>
<accession>A0A9N9NVV9</accession>